<dbReference type="RefSeq" id="WP_069634796.1">
    <property type="nucleotide sequence ID" value="NZ_JXKZ01000015.1"/>
</dbReference>
<evidence type="ECO:0000256" key="1">
    <source>
        <dbReference type="ARBA" id="ARBA00008950"/>
    </source>
</evidence>
<evidence type="ECO:0000313" key="4">
    <source>
        <dbReference type="Proteomes" id="UP000094764"/>
    </source>
</evidence>
<dbReference type="InterPro" id="IPR024654">
    <property type="entry name" value="Calcineurin-like_PHP_lpxH"/>
</dbReference>
<dbReference type="AlphaFoldDB" id="A0A1E5GUJ7"/>
<dbReference type="InterPro" id="IPR029052">
    <property type="entry name" value="Metallo-depent_PP-like"/>
</dbReference>
<comment type="similarity">
    <text evidence="1">Belongs to the metallophosphoesterase superfamily. YfcE family.</text>
</comment>
<name>A0A1E5GUJ7_9ENTE</name>
<organism evidence="3 4">
    <name type="scientific">Enterococcus quebecensis</name>
    <dbReference type="NCBI Taxonomy" id="903983"/>
    <lineage>
        <taxon>Bacteria</taxon>
        <taxon>Bacillati</taxon>
        <taxon>Bacillota</taxon>
        <taxon>Bacilli</taxon>
        <taxon>Lactobacillales</taxon>
        <taxon>Enterococcaceae</taxon>
        <taxon>Enterococcus</taxon>
    </lineage>
</organism>
<keyword evidence="4" id="KW-1185">Reference proteome</keyword>
<comment type="caution">
    <text evidence="3">The sequence shown here is derived from an EMBL/GenBank/DDBJ whole genome shotgun (WGS) entry which is preliminary data.</text>
</comment>
<feature type="domain" description="Calcineurin-like phosphoesterase" evidence="2">
    <location>
        <begin position="5"/>
        <end position="199"/>
    </location>
</feature>
<dbReference type="Gene3D" id="3.60.21.10">
    <property type="match status" value="1"/>
</dbReference>
<proteinExistence type="inferred from homology"/>
<gene>
    <name evidence="3" type="ORF">BCR23_05485</name>
</gene>
<dbReference type="SUPFAM" id="SSF56300">
    <property type="entry name" value="Metallo-dependent phosphatases"/>
    <property type="match status" value="1"/>
</dbReference>
<dbReference type="EMBL" id="MIKB01000013">
    <property type="protein sequence ID" value="OEG16342.1"/>
    <property type="molecule type" value="Genomic_DNA"/>
</dbReference>
<accession>A0A1E5GUJ7</accession>
<evidence type="ECO:0000313" key="3">
    <source>
        <dbReference type="EMBL" id="OEG16342.1"/>
    </source>
</evidence>
<dbReference type="OrthoDB" id="9813918at2"/>
<sequence length="206" mass="24441">MTEYIILSDIHDNLEHLLKVLSIYISKPVICLGDIFEVLVSKSKLETFRFETLDQVLYYNPKMTEVLDSVRMIKGNQEERLEQLVPSEKLPRKLYELLNNMQETVLLEERFLFIHGQQFVWEEIDYDLWCPNVDIRNPFCLFYGHSHHDAFFEVVDSQPIKIDFTYSKPIFLDPNKKYLINVGAIKNDPLSYVILDTKNNIITFYH</sequence>
<evidence type="ECO:0000259" key="2">
    <source>
        <dbReference type="Pfam" id="PF12850"/>
    </source>
</evidence>
<dbReference type="STRING" id="903983.BCR23_05485"/>
<reference evidence="4" key="1">
    <citation type="submission" date="2016-09" db="EMBL/GenBank/DDBJ databases">
        <authorList>
            <person name="Gulvik C.A."/>
        </authorList>
    </citation>
    <scope>NUCLEOTIDE SEQUENCE [LARGE SCALE GENOMIC DNA]</scope>
    <source>
        <strain evidence="4">LMG 26306</strain>
    </source>
</reference>
<protein>
    <recommendedName>
        <fullName evidence="2">Calcineurin-like phosphoesterase domain-containing protein</fullName>
    </recommendedName>
</protein>
<dbReference type="Pfam" id="PF12850">
    <property type="entry name" value="Metallophos_2"/>
    <property type="match status" value="1"/>
</dbReference>
<dbReference type="Proteomes" id="UP000094764">
    <property type="component" value="Unassembled WGS sequence"/>
</dbReference>